<comment type="caution">
    <text evidence="2">The sequence shown here is derived from an EMBL/GenBank/DDBJ whole genome shotgun (WGS) entry which is preliminary data.</text>
</comment>
<keyword evidence="1" id="KW-0472">Membrane</keyword>
<name>A0A8H7C4R2_AGABI</name>
<gene>
    <name evidence="2" type="ORF">Agabi119p4_9120</name>
</gene>
<proteinExistence type="predicted"/>
<sequence>MEDLTHNQKGHTHILLEPTAYLQVNRILSSFRIRTEIHAKTSSASQGPKILLHKCDTLMSARGVTANEELKPTTSFVFPPPFFVLTILILPYISILVAFGILKHHSHIRTTVPFKNNLPPLIFFSRVLILKLACR</sequence>
<protein>
    <submittedName>
        <fullName evidence="2">Uncharacterized protein</fullName>
    </submittedName>
</protein>
<evidence type="ECO:0000313" key="3">
    <source>
        <dbReference type="Proteomes" id="UP000629468"/>
    </source>
</evidence>
<evidence type="ECO:0000313" key="2">
    <source>
        <dbReference type="EMBL" id="KAF7762527.1"/>
    </source>
</evidence>
<accession>A0A8H7C4R2</accession>
<dbReference type="AlphaFoldDB" id="A0A8H7C4R2"/>
<keyword evidence="1" id="KW-0812">Transmembrane</keyword>
<evidence type="ECO:0000256" key="1">
    <source>
        <dbReference type="SAM" id="Phobius"/>
    </source>
</evidence>
<keyword evidence="1" id="KW-1133">Transmembrane helix</keyword>
<reference evidence="2 3" key="1">
    <citation type="journal article" name="Sci. Rep.">
        <title>Telomere-to-telomere assembled and centromere annotated genomes of the two main subspecies of the button mushroom Agaricus bisporus reveal especially polymorphic chromosome ends.</title>
        <authorList>
            <person name="Sonnenberg A.S.M."/>
            <person name="Sedaghat-Telgerd N."/>
            <person name="Lavrijssen B."/>
            <person name="Ohm R.A."/>
            <person name="Hendrickx P.M."/>
            <person name="Scholtmeijer K."/>
            <person name="Baars J.J.P."/>
            <person name="van Peer A."/>
        </authorList>
    </citation>
    <scope>NUCLEOTIDE SEQUENCE [LARGE SCALE GENOMIC DNA]</scope>
    <source>
        <strain evidence="2 3">H119_p4</strain>
    </source>
</reference>
<feature type="transmembrane region" description="Helical" evidence="1">
    <location>
        <begin position="82"/>
        <end position="102"/>
    </location>
</feature>
<dbReference type="Proteomes" id="UP000629468">
    <property type="component" value="Unassembled WGS sequence"/>
</dbReference>
<dbReference type="EMBL" id="JABXXO010000012">
    <property type="protein sequence ID" value="KAF7762527.1"/>
    <property type="molecule type" value="Genomic_DNA"/>
</dbReference>
<organism evidence="2 3">
    <name type="scientific">Agaricus bisporus var. burnettii</name>
    <dbReference type="NCBI Taxonomy" id="192524"/>
    <lineage>
        <taxon>Eukaryota</taxon>
        <taxon>Fungi</taxon>
        <taxon>Dikarya</taxon>
        <taxon>Basidiomycota</taxon>
        <taxon>Agaricomycotina</taxon>
        <taxon>Agaricomycetes</taxon>
        <taxon>Agaricomycetidae</taxon>
        <taxon>Agaricales</taxon>
        <taxon>Agaricineae</taxon>
        <taxon>Agaricaceae</taxon>
        <taxon>Agaricus</taxon>
    </lineage>
</organism>